<name>A0A0F4EPI9_9MYCO</name>
<dbReference type="InterPro" id="IPR032466">
    <property type="entry name" value="Metal_Hydrolase"/>
</dbReference>
<accession>A0A0F4EPI9</accession>
<dbReference type="Proteomes" id="UP000053699">
    <property type="component" value="Unassembled WGS sequence"/>
</dbReference>
<dbReference type="PANTHER" id="PTHR21240">
    <property type="entry name" value="2-AMINO-3-CARBOXYLMUCONATE-6-SEMIALDEHYDE DECARBOXYLASE"/>
    <property type="match status" value="1"/>
</dbReference>
<evidence type="ECO:0000313" key="4">
    <source>
        <dbReference type="Proteomes" id="UP000053699"/>
    </source>
</evidence>
<dbReference type="Gene3D" id="3.20.20.140">
    <property type="entry name" value="Metal-dependent hydrolases"/>
    <property type="match status" value="1"/>
</dbReference>
<feature type="domain" description="Amidohydrolase-related" evidence="2">
    <location>
        <begin position="38"/>
        <end position="178"/>
    </location>
</feature>
<dbReference type="GO" id="GO:0016831">
    <property type="term" value="F:carboxy-lyase activity"/>
    <property type="evidence" value="ECO:0007669"/>
    <property type="project" value="InterPro"/>
</dbReference>
<dbReference type="EMBL" id="JRPY01000088">
    <property type="protein sequence ID" value="KJX74808.1"/>
    <property type="molecule type" value="Genomic_DNA"/>
</dbReference>
<dbReference type="PANTHER" id="PTHR21240:SF28">
    <property type="entry name" value="ISO-OROTATE DECARBOXYLASE (EUROFUNG)"/>
    <property type="match status" value="1"/>
</dbReference>
<dbReference type="PATRIC" id="fig|480418.6.peg.4185"/>
<dbReference type="SUPFAM" id="SSF51556">
    <property type="entry name" value="Metallo-dependent hydrolases"/>
    <property type="match status" value="1"/>
</dbReference>
<dbReference type="STRING" id="480418.GCA_000975265_02809"/>
<comment type="caution">
    <text evidence="3">The sequence shown here is derived from an EMBL/GenBank/DDBJ whole genome shotgun (WGS) entry which is preliminary data.</text>
</comment>
<organism evidence="3 4">
    <name type="scientific">Mycobacterium lepromatosis</name>
    <dbReference type="NCBI Taxonomy" id="480418"/>
    <lineage>
        <taxon>Bacteria</taxon>
        <taxon>Bacillati</taxon>
        <taxon>Actinomycetota</taxon>
        <taxon>Actinomycetes</taxon>
        <taxon>Mycobacteriales</taxon>
        <taxon>Mycobacteriaceae</taxon>
        <taxon>Mycobacterium</taxon>
    </lineage>
</organism>
<protein>
    <recommendedName>
        <fullName evidence="2">Amidohydrolase-related domain-containing protein</fullName>
    </recommendedName>
</protein>
<evidence type="ECO:0000256" key="1">
    <source>
        <dbReference type="ARBA" id="ARBA00023239"/>
    </source>
</evidence>
<dbReference type="GO" id="GO:0005737">
    <property type="term" value="C:cytoplasm"/>
    <property type="evidence" value="ECO:0007669"/>
    <property type="project" value="TreeGrafter"/>
</dbReference>
<proteinExistence type="predicted"/>
<keyword evidence="1" id="KW-0456">Lyase</keyword>
<evidence type="ECO:0000259" key="2">
    <source>
        <dbReference type="Pfam" id="PF04909"/>
    </source>
</evidence>
<dbReference type="GO" id="GO:0016787">
    <property type="term" value="F:hydrolase activity"/>
    <property type="evidence" value="ECO:0007669"/>
    <property type="project" value="InterPro"/>
</dbReference>
<dbReference type="Pfam" id="PF04909">
    <property type="entry name" value="Amidohydro_2"/>
    <property type="match status" value="1"/>
</dbReference>
<keyword evidence="4" id="KW-1185">Reference proteome</keyword>
<sequence length="213" mass="23619">MLGDVDCEHIDTIVLLYPSLGLCILSFEDRDFASRLARFYNQWIADCCAPTKGWLRGVGVIWMEHGQVVIDITRNAKELGIAATLVPPVLNARNLEHPDLGPFYAAIVERGMPLSMHGAPSVHLPQIGVDRFKNYIQVPCISFSFDQMTAIAALVSNGVVERHTQLRVVFMEVGAGWPHSSSIACTSITRSGEIGFERGWRHDPRDYLAEGNI</sequence>
<dbReference type="GO" id="GO:0019748">
    <property type="term" value="P:secondary metabolic process"/>
    <property type="evidence" value="ECO:0007669"/>
    <property type="project" value="TreeGrafter"/>
</dbReference>
<dbReference type="AlphaFoldDB" id="A0A0F4EPI9"/>
<gene>
    <name evidence="3" type="ORF">MLPM_2013</name>
</gene>
<evidence type="ECO:0000313" key="3">
    <source>
        <dbReference type="EMBL" id="KJX74808.1"/>
    </source>
</evidence>
<dbReference type="InterPro" id="IPR006680">
    <property type="entry name" value="Amidohydro-rel"/>
</dbReference>
<dbReference type="InterPro" id="IPR032465">
    <property type="entry name" value="ACMSD"/>
</dbReference>
<reference evidence="3 4" key="1">
    <citation type="journal article" date="2015" name="Proc. Natl. Acad. Sci. U.S.A.">
        <title>Insight into the evolution and origin of leprosy bacilli from the genome sequence of Mycobacterium lepromatosis.</title>
        <authorList>
            <person name="Singh P."/>
            <person name="Benjak A."/>
            <person name="Schuenemann V.J."/>
            <person name="Herbig A."/>
            <person name="Avanzi C."/>
            <person name="Busso P."/>
            <person name="Nieselt K."/>
            <person name="Krause J."/>
            <person name="Vera-Cabrera L."/>
            <person name="Cole S.T."/>
        </authorList>
    </citation>
    <scope>NUCLEOTIDE SEQUENCE [LARGE SCALE GENOMIC DNA]</scope>
    <source>
        <strain evidence="3 4">Mx1-22A</strain>
    </source>
</reference>